<dbReference type="GO" id="GO:0006351">
    <property type="term" value="P:DNA-templated transcription"/>
    <property type="evidence" value="ECO:0007669"/>
    <property type="project" value="InterPro"/>
</dbReference>
<evidence type="ECO:0000259" key="12">
    <source>
        <dbReference type="PROSITE" id="PS50048"/>
    </source>
</evidence>
<evidence type="ECO:0000256" key="3">
    <source>
        <dbReference type="ARBA" id="ARBA00023015"/>
    </source>
</evidence>
<dbReference type="SUPFAM" id="SSF57701">
    <property type="entry name" value="Zn2/Cys6 DNA-binding domain"/>
    <property type="match status" value="1"/>
</dbReference>
<feature type="region of interest" description="Disordered" evidence="11">
    <location>
        <begin position="137"/>
        <end position="170"/>
    </location>
</feature>
<keyword evidence="1" id="KW-0479">Metal-binding</keyword>
<evidence type="ECO:0000256" key="7">
    <source>
        <dbReference type="ARBA" id="ARBA00023242"/>
    </source>
</evidence>
<dbReference type="AlphaFoldDB" id="A0AAD6G5E1"/>
<keyword evidence="4" id="KW-0238">DNA-binding</keyword>
<dbReference type="GeneID" id="81595159"/>
<feature type="domain" description="Zn(2)-C6 fungal-type" evidence="12">
    <location>
        <begin position="44"/>
        <end position="73"/>
    </location>
</feature>
<dbReference type="PANTHER" id="PTHR47663">
    <property type="entry name" value="XYLANOLYTIC TRANSCRIPTIONAL ACTIVATOR XLNR-RELATED"/>
    <property type="match status" value="1"/>
</dbReference>
<keyword evidence="7" id="KW-0539">Nucleus</keyword>
<dbReference type="InterPro" id="IPR036864">
    <property type="entry name" value="Zn2-C6_fun-type_DNA-bd_sf"/>
</dbReference>
<dbReference type="EMBL" id="JAPVEA010000002">
    <property type="protein sequence ID" value="KAJ5459981.1"/>
    <property type="molecule type" value="Genomic_DNA"/>
</dbReference>
<comment type="caution">
    <text evidence="13">The sequence shown here is derived from an EMBL/GenBank/DDBJ whole genome shotgun (WGS) entry which is preliminary data.</text>
</comment>
<keyword evidence="5" id="KW-0010">Activator</keyword>
<evidence type="ECO:0000256" key="1">
    <source>
        <dbReference type="ARBA" id="ARBA00022723"/>
    </source>
</evidence>
<reference evidence="13" key="2">
    <citation type="journal article" date="2023" name="IMA Fungus">
        <title>Comparative genomic study of the Penicillium genus elucidates a diverse pangenome and 15 lateral gene transfer events.</title>
        <authorList>
            <person name="Petersen C."/>
            <person name="Sorensen T."/>
            <person name="Nielsen M.R."/>
            <person name="Sondergaard T.E."/>
            <person name="Sorensen J.L."/>
            <person name="Fitzpatrick D.A."/>
            <person name="Frisvad J.C."/>
            <person name="Nielsen K.L."/>
        </authorList>
    </citation>
    <scope>NUCLEOTIDE SEQUENCE</scope>
    <source>
        <strain evidence="13">IBT 16125</strain>
    </source>
</reference>
<proteinExistence type="inferred from homology"/>
<dbReference type="Pfam" id="PF00172">
    <property type="entry name" value="Zn_clus"/>
    <property type="match status" value="1"/>
</dbReference>
<dbReference type="GO" id="GO:0003677">
    <property type="term" value="F:DNA binding"/>
    <property type="evidence" value="ECO:0007669"/>
    <property type="project" value="UniProtKB-KW"/>
</dbReference>
<evidence type="ECO:0000256" key="9">
    <source>
        <dbReference type="ARBA" id="ARBA00040261"/>
    </source>
</evidence>
<dbReference type="PROSITE" id="PS50048">
    <property type="entry name" value="ZN2_CY6_FUNGAL_2"/>
    <property type="match status" value="1"/>
</dbReference>
<name>A0AAD6G5E1_9EURO</name>
<evidence type="ECO:0000256" key="11">
    <source>
        <dbReference type="SAM" id="MobiDB-lite"/>
    </source>
</evidence>
<dbReference type="PANTHER" id="PTHR47663:SF1">
    <property type="entry name" value="XYLANOLYTIC TRANSCRIPTIONAL ACTIVATOR XLNR-RELATED"/>
    <property type="match status" value="1"/>
</dbReference>
<evidence type="ECO:0000313" key="14">
    <source>
        <dbReference type="Proteomes" id="UP001213681"/>
    </source>
</evidence>
<keyword evidence="14" id="KW-1185">Reference proteome</keyword>
<dbReference type="PROSITE" id="PS00463">
    <property type="entry name" value="ZN2_CY6_FUNGAL_1"/>
    <property type="match status" value="1"/>
</dbReference>
<gene>
    <name evidence="13" type="ORF">N7458_001533</name>
</gene>
<keyword evidence="2" id="KW-0862">Zinc</keyword>
<dbReference type="InterPro" id="IPR007219">
    <property type="entry name" value="XnlR_reg_dom"/>
</dbReference>
<evidence type="ECO:0000256" key="5">
    <source>
        <dbReference type="ARBA" id="ARBA00023159"/>
    </source>
</evidence>
<evidence type="ECO:0000256" key="10">
    <source>
        <dbReference type="ARBA" id="ARBA00041954"/>
    </source>
</evidence>
<evidence type="ECO:0000256" key="6">
    <source>
        <dbReference type="ARBA" id="ARBA00023163"/>
    </source>
</evidence>
<dbReference type="SMART" id="SM00066">
    <property type="entry name" value="GAL4"/>
    <property type="match status" value="1"/>
</dbReference>
<dbReference type="InterPro" id="IPR001138">
    <property type="entry name" value="Zn2Cys6_DnaBD"/>
</dbReference>
<dbReference type="CDD" id="cd12148">
    <property type="entry name" value="fungal_TF_MHR"/>
    <property type="match status" value="1"/>
</dbReference>
<comment type="similarity">
    <text evidence="8">Belongs to the xlnR/xlr1 family.</text>
</comment>
<evidence type="ECO:0000313" key="13">
    <source>
        <dbReference type="EMBL" id="KAJ5459981.1"/>
    </source>
</evidence>
<dbReference type="GO" id="GO:0008270">
    <property type="term" value="F:zinc ion binding"/>
    <property type="evidence" value="ECO:0007669"/>
    <property type="project" value="InterPro"/>
</dbReference>
<dbReference type="Pfam" id="PF04082">
    <property type="entry name" value="Fungal_trans"/>
    <property type="match status" value="1"/>
</dbReference>
<dbReference type="RefSeq" id="XP_056769023.1">
    <property type="nucleotide sequence ID" value="XM_056904916.1"/>
</dbReference>
<evidence type="ECO:0000256" key="8">
    <source>
        <dbReference type="ARBA" id="ARBA00037990"/>
    </source>
</evidence>
<evidence type="ECO:0000256" key="2">
    <source>
        <dbReference type="ARBA" id="ARBA00022833"/>
    </source>
</evidence>
<dbReference type="CDD" id="cd00067">
    <property type="entry name" value="GAL4"/>
    <property type="match status" value="1"/>
</dbReference>
<keyword evidence="6" id="KW-0804">Transcription</keyword>
<keyword evidence="3" id="KW-0805">Transcription regulation</keyword>
<feature type="region of interest" description="Disordered" evidence="11">
    <location>
        <begin position="185"/>
        <end position="237"/>
    </location>
</feature>
<feature type="region of interest" description="Disordered" evidence="11">
    <location>
        <begin position="440"/>
        <end position="488"/>
    </location>
</feature>
<organism evidence="13 14">
    <name type="scientific">Penicillium daleae</name>
    <dbReference type="NCBI Taxonomy" id="63821"/>
    <lineage>
        <taxon>Eukaryota</taxon>
        <taxon>Fungi</taxon>
        <taxon>Dikarya</taxon>
        <taxon>Ascomycota</taxon>
        <taxon>Pezizomycotina</taxon>
        <taxon>Eurotiomycetes</taxon>
        <taxon>Eurotiomycetidae</taxon>
        <taxon>Eurotiales</taxon>
        <taxon>Aspergillaceae</taxon>
        <taxon>Penicillium</taxon>
    </lineage>
</organism>
<dbReference type="Proteomes" id="UP001213681">
    <property type="component" value="Unassembled WGS sequence"/>
</dbReference>
<dbReference type="GO" id="GO:0000981">
    <property type="term" value="F:DNA-binding transcription factor activity, RNA polymerase II-specific"/>
    <property type="evidence" value="ECO:0007669"/>
    <property type="project" value="InterPro"/>
</dbReference>
<dbReference type="Gene3D" id="4.10.240.10">
    <property type="entry name" value="Zn(2)-C6 fungal-type DNA-binding domain"/>
    <property type="match status" value="1"/>
</dbReference>
<reference evidence="13" key="1">
    <citation type="submission" date="2022-12" db="EMBL/GenBank/DDBJ databases">
        <authorList>
            <person name="Petersen C."/>
        </authorList>
    </citation>
    <scope>NUCLEOTIDE SEQUENCE</scope>
    <source>
        <strain evidence="13">IBT 16125</strain>
    </source>
</reference>
<accession>A0AAD6G5E1</accession>
<sequence>MQTTRSLPQSTLCYNGGEGLAHQANAIPDPDGGTQRWRVRASKACDRCHVSRVKCDTGQPCGRCANASTFCTYNRASRRRGRLPRKSLFSADMLSPRPNILTNNSFLDRTVSGAEVLQGDLDLLPPDVAHLGHAHNVDSDQAQPEADISNEDQGNGMPISWEPSLPTTQQPLVDVWNGSRIIVDSQLDQPGNPRLPHAIPEEPPDHDDLAHRPPPQLSILSPGARPGEQRHCAERPPSSLPIKRRYAVLEPLYPYLDQDISSELACDLLDSYFADKSEGLCIPASPLLLCHIFRRSSFTSPTQGRPSSLALLSSMLLVAAATTESPFFGASPTARARLLRSLFKLTLHFLHDPRHLVSRTTEGYSDHMATKNTDSGDRYEPHSSVAMSSGRHRFVDEVVTYMHLALVSMTTEVGSFATRWWYTAFQLAKEYRLNADVMGHGPSQRVQERPSPNGEPSSVPSTGSIVYADSPFKSPDPNDTEESSIGVRDNKVIDGSDYRFVFATREELEESRRVWWSLYIWDKQLALSHNVPVSITNLECQEVSMPICELAWQGVPTTDHSNEPQFGGRPPSSLDSNTPSDIFGFFVPFSLALETLLDHRQSLMRRRLAGRTGYQPLNSDITAGDDFRVQLERLAQGFDTPPSGNAQNNSDGGFSFTACSYKTEIFPAYARLLVRILFLLNSATWDMTDAVEGVDRDALLNTATHRNISMSVVQASEALRDVFLLESEFSFSPLYCDVFLFLGSAIAYMTLSPSSQDLDSSLGAAGETFVRALESVISVTPAEHQRKMRRLLHIALARVKWGKVPSSADVTLCQHITRTYRWSIGGTGLRT</sequence>
<protein>
    <recommendedName>
        <fullName evidence="9">Xylanolytic transcriptional activator xlnR</fullName>
    </recommendedName>
    <alternativeName>
        <fullName evidence="10">Xylanase regulator</fullName>
    </alternativeName>
</protein>
<dbReference type="InterPro" id="IPR051439">
    <property type="entry name" value="XlnR/Xlr1"/>
</dbReference>
<feature type="compositionally biased region" description="Polar residues" evidence="11">
    <location>
        <begin position="454"/>
        <end position="464"/>
    </location>
</feature>
<evidence type="ECO:0000256" key="4">
    <source>
        <dbReference type="ARBA" id="ARBA00023125"/>
    </source>
</evidence>